<dbReference type="STRING" id="1267768.BV394_04835"/>
<sequence>MLRAVLLIILALPLPALADAGAEERLVRSVLNQLQPPSFAANREYCGFIGYDSRGRLKAGRARRGNRDECTPELPQDLEIVASYHTHGGFDRGADSEIPSVDDIEADEADGVDGWVATPGGRLWYVDTQDMVVSQVCGIGCLRSDPNFRAGVQGKIRKSYTYQELLILEGN</sequence>
<dbReference type="Proteomes" id="UP000187266">
    <property type="component" value="Chromosome"/>
</dbReference>
<protein>
    <submittedName>
        <fullName evidence="1">Uncharacterized protein</fullName>
    </submittedName>
</protein>
<dbReference type="OrthoDB" id="7850904at2"/>
<evidence type="ECO:0000313" key="1">
    <source>
        <dbReference type="EMBL" id="APX89123.1"/>
    </source>
</evidence>
<accession>A0A1U7DGV6</accession>
<dbReference type="RefSeq" id="WP_076979147.1">
    <property type="nucleotide sequence ID" value="NZ_CP019124.1"/>
</dbReference>
<accession>A0A2M9DER4</accession>
<organism evidence="1 2">
    <name type="scientific">Brevirhabdus pacifica</name>
    <dbReference type="NCBI Taxonomy" id="1267768"/>
    <lineage>
        <taxon>Bacteria</taxon>
        <taxon>Pseudomonadati</taxon>
        <taxon>Pseudomonadota</taxon>
        <taxon>Alphaproteobacteria</taxon>
        <taxon>Rhodobacterales</taxon>
        <taxon>Paracoccaceae</taxon>
        <taxon>Brevirhabdus</taxon>
    </lineage>
</organism>
<dbReference type="InterPro" id="IPR025479">
    <property type="entry name" value="DUF4329"/>
</dbReference>
<name>A0A1U7DGV6_9RHOB</name>
<gene>
    <name evidence="1" type="ORF">BV394_04835</name>
</gene>
<keyword evidence="2" id="KW-1185">Reference proteome</keyword>
<dbReference type="AlphaFoldDB" id="A0A1U7DGV6"/>
<reference evidence="1 2" key="1">
    <citation type="submission" date="2017-01" db="EMBL/GenBank/DDBJ databases">
        <title>Genomic analysis of Xuhuaishuia manganoxidans DY6-4.</title>
        <authorList>
            <person name="Wang X."/>
        </authorList>
    </citation>
    <scope>NUCLEOTIDE SEQUENCE [LARGE SCALE GENOMIC DNA]</scope>
    <source>
        <strain evidence="1 2">DY6-4</strain>
    </source>
</reference>
<dbReference type="EMBL" id="CP019124">
    <property type="protein sequence ID" value="APX89123.1"/>
    <property type="molecule type" value="Genomic_DNA"/>
</dbReference>
<proteinExistence type="predicted"/>
<dbReference type="Pfam" id="PF14220">
    <property type="entry name" value="DUF4329"/>
    <property type="match status" value="1"/>
</dbReference>
<evidence type="ECO:0000313" key="2">
    <source>
        <dbReference type="Proteomes" id="UP000187266"/>
    </source>
</evidence>